<organism evidence="6 7">
    <name type="scientific">Rhodococcus opacus</name>
    <name type="common">Nocardia opaca</name>
    <dbReference type="NCBI Taxonomy" id="37919"/>
    <lineage>
        <taxon>Bacteria</taxon>
        <taxon>Bacillati</taxon>
        <taxon>Actinomycetota</taxon>
        <taxon>Actinomycetes</taxon>
        <taxon>Mycobacteriales</taxon>
        <taxon>Nocardiaceae</taxon>
        <taxon>Rhodococcus</taxon>
    </lineage>
</organism>
<evidence type="ECO:0000256" key="3">
    <source>
        <dbReference type="SAM" id="MobiDB-lite"/>
    </source>
</evidence>
<dbReference type="AlphaFoldDB" id="A0A1B1K7J6"/>
<sequence length="184" mass="19885">MGPALPGQTLAIMDDSGARLPPGAVGEVVVRGANVMHGYLGRPEETDRTIVDGWLHTGDVGRLDEDGYLTLVDRIKDMIIRGGENIYPKEIENALATHDGVLEAAVVGAPHDVYGEVPVAYVVTYPDSPVTEDQLTEHLRDRLTKVKLPVAIHIVDALPRNPVGKIDKPGLRSRHRPQPAATRG</sequence>
<dbReference type="EMBL" id="CP009111">
    <property type="protein sequence ID" value="ANS28587.1"/>
    <property type="molecule type" value="Genomic_DNA"/>
</dbReference>
<dbReference type="GO" id="GO:0016878">
    <property type="term" value="F:acid-thiol ligase activity"/>
    <property type="evidence" value="ECO:0007669"/>
    <property type="project" value="UniProtKB-ARBA"/>
</dbReference>
<dbReference type="InterPro" id="IPR025110">
    <property type="entry name" value="AMP-bd_C"/>
</dbReference>
<keyword evidence="2 6" id="KW-0436">Ligase</keyword>
<gene>
    <name evidence="6" type="ORF">R1CP_19525</name>
</gene>
<proteinExistence type="inferred from homology"/>
<dbReference type="Pfam" id="PF13193">
    <property type="entry name" value="AMP-binding_C"/>
    <property type="match status" value="1"/>
</dbReference>
<dbReference type="PANTHER" id="PTHR43767">
    <property type="entry name" value="LONG-CHAIN-FATTY-ACID--COA LIGASE"/>
    <property type="match status" value="1"/>
</dbReference>
<accession>A0A1B1K7J6</accession>
<dbReference type="InterPro" id="IPR045851">
    <property type="entry name" value="AMP-bd_C_sf"/>
</dbReference>
<reference evidence="6 7" key="1">
    <citation type="submission" date="2014-07" db="EMBL/GenBank/DDBJ databases">
        <authorList>
            <person name="Zhang J.E."/>
            <person name="Yang H."/>
            <person name="Guo J."/>
            <person name="Deng Z."/>
            <person name="Luo H."/>
            <person name="Luo M."/>
            <person name="Zhao B."/>
        </authorList>
    </citation>
    <scope>NUCLEOTIDE SEQUENCE [LARGE SCALE GENOMIC DNA]</scope>
    <source>
        <strain evidence="6 7">1CP</strain>
    </source>
</reference>
<evidence type="ECO:0000256" key="1">
    <source>
        <dbReference type="ARBA" id="ARBA00006432"/>
    </source>
</evidence>
<evidence type="ECO:0000313" key="7">
    <source>
        <dbReference type="Proteomes" id="UP000186108"/>
    </source>
</evidence>
<name>A0A1B1K7J6_RHOOP</name>
<dbReference type="SUPFAM" id="SSF56801">
    <property type="entry name" value="Acetyl-CoA synthetase-like"/>
    <property type="match status" value="1"/>
</dbReference>
<feature type="region of interest" description="Disordered" evidence="3">
    <location>
        <begin position="165"/>
        <end position="184"/>
    </location>
</feature>
<dbReference type="Gene3D" id="3.40.50.12780">
    <property type="entry name" value="N-terminal domain of ligase-like"/>
    <property type="match status" value="1"/>
</dbReference>
<dbReference type="Proteomes" id="UP000186108">
    <property type="component" value="Chromosome"/>
</dbReference>
<evidence type="ECO:0000313" key="6">
    <source>
        <dbReference type="EMBL" id="ANS28587.1"/>
    </source>
</evidence>
<evidence type="ECO:0000256" key="2">
    <source>
        <dbReference type="ARBA" id="ARBA00022598"/>
    </source>
</evidence>
<feature type="domain" description="AMP-binding enzyme C-terminal" evidence="5">
    <location>
        <begin position="90"/>
        <end position="165"/>
    </location>
</feature>
<dbReference type="InterPro" id="IPR042099">
    <property type="entry name" value="ANL_N_sf"/>
</dbReference>
<dbReference type="PANTHER" id="PTHR43767:SF1">
    <property type="entry name" value="NONRIBOSOMAL PEPTIDE SYNTHASE PES1 (EUROFUNG)-RELATED"/>
    <property type="match status" value="1"/>
</dbReference>
<dbReference type="PATRIC" id="fig|37919.13.peg.4074"/>
<protein>
    <submittedName>
        <fullName evidence="6">Acid-CoA ligase</fullName>
    </submittedName>
</protein>
<dbReference type="FunFam" id="3.30.300.30:FF:000008">
    <property type="entry name" value="2,3-dihydroxybenzoate-AMP ligase"/>
    <property type="match status" value="1"/>
</dbReference>
<comment type="similarity">
    <text evidence="1">Belongs to the ATP-dependent AMP-binding enzyme family.</text>
</comment>
<evidence type="ECO:0000259" key="5">
    <source>
        <dbReference type="Pfam" id="PF13193"/>
    </source>
</evidence>
<dbReference type="InterPro" id="IPR000873">
    <property type="entry name" value="AMP-dep_synth/lig_dom"/>
</dbReference>
<dbReference type="InterPro" id="IPR050237">
    <property type="entry name" value="ATP-dep_AMP-bd_enzyme"/>
</dbReference>
<feature type="domain" description="AMP-dependent synthetase/ligase" evidence="4">
    <location>
        <begin position="2"/>
        <end position="40"/>
    </location>
</feature>
<dbReference type="Gene3D" id="3.30.300.30">
    <property type="match status" value="1"/>
</dbReference>
<evidence type="ECO:0000259" key="4">
    <source>
        <dbReference type="Pfam" id="PF00501"/>
    </source>
</evidence>
<dbReference type="Pfam" id="PF00501">
    <property type="entry name" value="AMP-binding"/>
    <property type="match status" value="1"/>
</dbReference>